<sequence length="98" mass="12152">MTFVKINKFVILLNYFIKFYYIKIMSLKKFFSLFFIFIFSLLLISYIFIYKFLEFGFLFLKKEEAKKVISKVEFYFQKELDKLHNLTKDWAAWDEAYL</sequence>
<feature type="transmembrane region" description="Helical" evidence="1">
    <location>
        <begin position="30"/>
        <end position="53"/>
    </location>
</feature>
<protein>
    <recommendedName>
        <fullName evidence="4">CHASE4 domain-containing protein</fullName>
    </recommendedName>
</protein>
<keyword evidence="1" id="KW-0812">Transmembrane</keyword>
<dbReference type="Proteomes" id="UP000235619">
    <property type="component" value="Unassembled WGS sequence"/>
</dbReference>
<name>A0A2N7Q8I9_9BACT</name>
<dbReference type="EMBL" id="PNJD01000396">
    <property type="protein sequence ID" value="PMP94547.1"/>
    <property type="molecule type" value="Genomic_DNA"/>
</dbReference>
<evidence type="ECO:0008006" key="4">
    <source>
        <dbReference type="Google" id="ProtNLM"/>
    </source>
</evidence>
<evidence type="ECO:0000313" key="2">
    <source>
        <dbReference type="EMBL" id="PMP94547.1"/>
    </source>
</evidence>
<feature type="non-terminal residue" evidence="2">
    <location>
        <position position="98"/>
    </location>
</feature>
<gene>
    <name evidence="2" type="ORF">C0169_06375</name>
</gene>
<keyword evidence="1" id="KW-1133">Transmembrane helix</keyword>
<comment type="caution">
    <text evidence="2">The sequence shown here is derived from an EMBL/GenBank/DDBJ whole genome shotgun (WGS) entry which is preliminary data.</text>
</comment>
<organism evidence="2 3">
    <name type="scientific">Thermodesulfobacterium geofontis</name>
    <dbReference type="NCBI Taxonomy" id="1295609"/>
    <lineage>
        <taxon>Bacteria</taxon>
        <taxon>Pseudomonadati</taxon>
        <taxon>Thermodesulfobacteriota</taxon>
        <taxon>Thermodesulfobacteria</taxon>
        <taxon>Thermodesulfobacteriales</taxon>
        <taxon>Thermodesulfobacteriaceae</taxon>
        <taxon>Thermodesulfobacterium</taxon>
    </lineage>
</organism>
<accession>A0A2N7Q8I9</accession>
<proteinExistence type="predicted"/>
<evidence type="ECO:0000256" key="1">
    <source>
        <dbReference type="SAM" id="Phobius"/>
    </source>
</evidence>
<keyword evidence="1" id="KW-0472">Membrane</keyword>
<dbReference type="AlphaFoldDB" id="A0A2N7Q8I9"/>
<reference evidence="2 3" key="1">
    <citation type="submission" date="2018-01" db="EMBL/GenBank/DDBJ databases">
        <title>Metagenomic assembled genomes from two thermal pools in the Uzon Caldera, Kamchatka, Russia.</title>
        <authorList>
            <person name="Wilkins L."/>
            <person name="Ettinger C."/>
        </authorList>
    </citation>
    <scope>NUCLEOTIDE SEQUENCE [LARGE SCALE GENOMIC DNA]</scope>
    <source>
        <strain evidence="2">ARK-04</strain>
    </source>
</reference>
<evidence type="ECO:0000313" key="3">
    <source>
        <dbReference type="Proteomes" id="UP000235619"/>
    </source>
</evidence>